<protein>
    <submittedName>
        <fullName evidence="1">Uncharacterized protein</fullName>
    </submittedName>
</protein>
<evidence type="ECO:0000313" key="2">
    <source>
        <dbReference type="Proteomes" id="UP000001037"/>
    </source>
</evidence>
<dbReference type="RefSeq" id="WP_014026912.1">
    <property type="nucleotide sequence ID" value="NC_015931.1"/>
</dbReference>
<dbReference type="EMBL" id="CP002838">
    <property type="protein sequence ID" value="AEM39235.1"/>
    <property type="molecule type" value="Genomic_DNA"/>
</dbReference>
<dbReference type="GeneID" id="11138562"/>
<organism evidence="1 2">
    <name type="scientific">Pyrolobus fumarii (strain DSM 11204 / 1A)</name>
    <dbReference type="NCBI Taxonomy" id="694429"/>
    <lineage>
        <taxon>Archaea</taxon>
        <taxon>Thermoproteota</taxon>
        <taxon>Thermoprotei</taxon>
        <taxon>Desulfurococcales</taxon>
        <taxon>Pyrodictiaceae</taxon>
        <taxon>Pyrolobus</taxon>
    </lineage>
</organism>
<proteinExistence type="predicted"/>
<dbReference type="Proteomes" id="UP000001037">
    <property type="component" value="Chromosome"/>
</dbReference>
<accession>G0EGT7</accession>
<sequence>MKTLVVYHEPGVRGSERILEKLLALLDSLGLKARLSPLKESIVNRCWNFERIYLLMFGRGGHWLELRDACNTEPRILPPLLVAEGVASVTRPGSSIVLVYRRARRNNVMYTRDIMNIVNALRALGRRALPLEASRALRLGPYRADYVVPLALLPGSLAEHAARIARVLNAEPLPPFAVYAIEHIAAWIASEAIQS</sequence>
<keyword evidence="2" id="KW-1185">Reference proteome</keyword>
<reference evidence="1 2" key="1">
    <citation type="journal article" date="2011" name="Stand. Genomic Sci.">
        <title>Complete genome sequence of the hyperthermophilic chemolithoautotroph Pyrolobus fumarii type strain (1A).</title>
        <authorList>
            <person name="Anderson I."/>
            <person name="Goker M."/>
            <person name="Nolan M."/>
            <person name="Lucas S."/>
            <person name="Hammon N."/>
            <person name="Deshpande S."/>
            <person name="Cheng J.F."/>
            <person name="Tapia R."/>
            <person name="Han C."/>
            <person name="Goodwin L."/>
            <person name="Pitluck S."/>
            <person name="Huntemann M."/>
            <person name="Liolios K."/>
            <person name="Ivanova N."/>
            <person name="Pagani I."/>
            <person name="Mavromatis K."/>
            <person name="Ovchinikova G."/>
            <person name="Pati A."/>
            <person name="Chen A."/>
            <person name="Palaniappan K."/>
            <person name="Land M."/>
            <person name="Hauser L."/>
            <person name="Brambilla E.M."/>
            <person name="Huber H."/>
            <person name="Yasawong M."/>
            <person name="Rohde M."/>
            <person name="Spring S."/>
            <person name="Abt B."/>
            <person name="Sikorski J."/>
            <person name="Wirth R."/>
            <person name="Detter J.C."/>
            <person name="Woyke T."/>
            <person name="Bristow J."/>
            <person name="Eisen J.A."/>
            <person name="Markowitz V."/>
            <person name="Hugenholtz P."/>
            <person name="Kyrpides N.C."/>
            <person name="Klenk H.P."/>
            <person name="Lapidus A."/>
        </authorList>
    </citation>
    <scope>NUCLEOTIDE SEQUENCE [LARGE SCALE GENOMIC DNA]</scope>
    <source>
        <strain evidence="2">DSM 11204 / 1A</strain>
    </source>
</reference>
<dbReference type="KEGG" id="pfm:Pyrfu_1377"/>
<evidence type="ECO:0000313" key="1">
    <source>
        <dbReference type="EMBL" id="AEM39235.1"/>
    </source>
</evidence>
<dbReference type="AlphaFoldDB" id="G0EGT7"/>
<gene>
    <name evidence="1" type="ordered locus">Pyrfu_1377</name>
</gene>
<dbReference type="InParanoid" id="G0EGT7"/>
<name>G0EGT7_PYRF1</name>
<dbReference type="eggNOG" id="arCOG07515">
    <property type="taxonomic scope" value="Archaea"/>
</dbReference>
<dbReference type="OrthoDB" id="15552at2157"/>
<dbReference type="HOGENOM" id="CLU_1393628_0_0_2"/>